<dbReference type="CDD" id="cd02440">
    <property type="entry name" value="AdoMet_MTases"/>
    <property type="match status" value="1"/>
</dbReference>
<comment type="subcellular location">
    <subcellularLocation>
        <location evidence="1 7">Cytoplasm</location>
    </subcellularLocation>
</comment>
<evidence type="ECO:0000256" key="2">
    <source>
        <dbReference type="ARBA" id="ARBA00005369"/>
    </source>
</evidence>
<keyword evidence="4 7" id="KW-0489">Methyltransferase</keyword>
<dbReference type="GO" id="GO:0004719">
    <property type="term" value="F:protein-L-isoaspartate (D-aspartate) O-methyltransferase activity"/>
    <property type="evidence" value="ECO:0007669"/>
    <property type="project" value="UniProtKB-EC"/>
</dbReference>
<dbReference type="PANTHER" id="PTHR11579:SF0">
    <property type="entry name" value="PROTEIN-L-ISOASPARTATE(D-ASPARTATE) O-METHYLTRANSFERASE"/>
    <property type="match status" value="1"/>
</dbReference>
<comment type="catalytic activity">
    <reaction evidence="7">
        <text>[protein]-L-isoaspartate + S-adenosyl-L-methionine = [protein]-L-isoaspartate alpha-methyl ester + S-adenosyl-L-homocysteine</text>
        <dbReference type="Rhea" id="RHEA:12705"/>
        <dbReference type="Rhea" id="RHEA-COMP:12143"/>
        <dbReference type="Rhea" id="RHEA-COMP:12144"/>
        <dbReference type="ChEBI" id="CHEBI:57856"/>
        <dbReference type="ChEBI" id="CHEBI:59789"/>
        <dbReference type="ChEBI" id="CHEBI:90596"/>
        <dbReference type="ChEBI" id="CHEBI:90598"/>
        <dbReference type="EC" id="2.1.1.77"/>
    </reaction>
</comment>
<accession>A0ABS2HK78</accession>
<keyword evidence="3 7" id="KW-0963">Cytoplasm</keyword>
<dbReference type="PANTHER" id="PTHR11579">
    <property type="entry name" value="PROTEIN-L-ISOASPARTATE O-METHYLTRANSFERASE"/>
    <property type="match status" value="1"/>
</dbReference>
<dbReference type="InterPro" id="IPR000682">
    <property type="entry name" value="PCMT"/>
</dbReference>
<comment type="caution">
    <text evidence="8">The sequence shown here is derived from an EMBL/GenBank/DDBJ whole genome shotgun (WGS) entry which is preliminary data.</text>
</comment>
<dbReference type="EC" id="2.1.1.77" evidence="7"/>
<evidence type="ECO:0000313" key="8">
    <source>
        <dbReference type="EMBL" id="MBM7037885.1"/>
    </source>
</evidence>
<evidence type="ECO:0000256" key="7">
    <source>
        <dbReference type="HAMAP-Rule" id="MF_00090"/>
    </source>
</evidence>
<feature type="active site" evidence="7">
    <location>
        <position position="58"/>
    </location>
</feature>
<reference evidence="8 9" key="1">
    <citation type="submission" date="2021-02" db="EMBL/GenBank/DDBJ databases">
        <authorList>
            <person name="Park J.-S."/>
        </authorList>
    </citation>
    <scope>NUCLEOTIDE SEQUENCE [LARGE SCALE GENOMIC DNA]</scope>
    <source>
        <strain evidence="8 9">188UL20-2</strain>
    </source>
</reference>
<proteinExistence type="inferred from homology"/>
<keyword evidence="5 7" id="KW-0808">Transferase</keyword>
<comment type="similarity">
    <text evidence="2 7">Belongs to the methyltransferase superfamily. L-isoaspartyl/D-aspartyl protein methyltransferase family.</text>
</comment>
<organism evidence="8 9">
    <name type="scientific">Vibrio ulleungensis</name>
    <dbReference type="NCBI Taxonomy" id="2807619"/>
    <lineage>
        <taxon>Bacteria</taxon>
        <taxon>Pseudomonadati</taxon>
        <taxon>Pseudomonadota</taxon>
        <taxon>Gammaproteobacteria</taxon>
        <taxon>Vibrionales</taxon>
        <taxon>Vibrionaceae</taxon>
        <taxon>Vibrio</taxon>
    </lineage>
</organism>
<dbReference type="Pfam" id="PF01135">
    <property type="entry name" value="PCMT"/>
    <property type="match status" value="1"/>
</dbReference>
<evidence type="ECO:0000256" key="3">
    <source>
        <dbReference type="ARBA" id="ARBA00022490"/>
    </source>
</evidence>
<gene>
    <name evidence="7" type="primary">pcm</name>
    <name evidence="8" type="ORF">JQC93_15895</name>
</gene>
<dbReference type="PROSITE" id="PS01279">
    <property type="entry name" value="PCMT"/>
    <property type="match status" value="1"/>
</dbReference>
<evidence type="ECO:0000256" key="5">
    <source>
        <dbReference type="ARBA" id="ARBA00022679"/>
    </source>
</evidence>
<name>A0ABS2HK78_9VIBR</name>
<evidence type="ECO:0000256" key="6">
    <source>
        <dbReference type="ARBA" id="ARBA00022691"/>
    </source>
</evidence>
<dbReference type="GO" id="GO:0032259">
    <property type="term" value="P:methylation"/>
    <property type="evidence" value="ECO:0007669"/>
    <property type="project" value="UniProtKB-KW"/>
</dbReference>
<evidence type="ECO:0000256" key="1">
    <source>
        <dbReference type="ARBA" id="ARBA00004496"/>
    </source>
</evidence>
<comment type="function">
    <text evidence="7">Catalyzes the methyl esterification of L-isoaspartyl residues in peptides and proteins that result from spontaneous decomposition of normal L-aspartyl and L-asparaginyl residues. It plays a role in the repair and/or degradation of damaged proteins.</text>
</comment>
<protein>
    <recommendedName>
        <fullName evidence="7">Protein-L-isoaspartate O-methyltransferase</fullName>
        <ecNumber evidence="7">2.1.1.77</ecNumber>
    </recommendedName>
    <alternativeName>
        <fullName evidence="7">L-isoaspartyl protein carboxyl methyltransferase</fullName>
    </alternativeName>
    <alternativeName>
        <fullName evidence="7">Protein L-isoaspartyl methyltransferase</fullName>
    </alternativeName>
    <alternativeName>
        <fullName evidence="7">Protein-beta-aspartate methyltransferase</fullName>
        <shortName evidence="7">PIMT</shortName>
    </alternativeName>
</protein>
<evidence type="ECO:0000256" key="4">
    <source>
        <dbReference type="ARBA" id="ARBA00022603"/>
    </source>
</evidence>
<evidence type="ECO:0000313" key="9">
    <source>
        <dbReference type="Proteomes" id="UP000809621"/>
    </source>
</evidence>
<keyword evidence="9" id="KW-1185">Reference proteome</keyword>
<dbReference type="EMBL" id="JAFEUM010000007">
    <property type="protein sequence ID" value="MBM7037885.1"/>
    <property type="molecule type" value="Genomic_DNA"/>
</dbReference>
<dbReference type="NCBIfam" id="NF001453">
    <property type="entry name" value="PRK00312.1"/>
    <property type="match status" value="1"/>
</dbReference>
<dbReference type="Proteomes" id="UP000809621">
    <property type="component" value="Unassembled WGS sequence"/>
</dbReference>
<sequence>MMPKVKRLLQQLQSMGVDAPEVLDAIATVPREQFLSQAMQHQAWDNNALPIGSGQTISQPYIVAKMTQLLDLNYSSKILEVGTGCGYQTAVLSQLVEKVHTIERIKTLQWDAKRRLKQLDVYNVAYKHGDGWQGWASKAPFDAILVTAAADVVPEVLVEQLNDGGKMIIPIGTEQQSLYLIEKSNGTVTHQMIEPVKFVPLVAGELG</sequence>
<dbReference type="NCBIfam" id="TIGR00080">
    <property type="entry name" value="pimt"/>
    <property type="match status" value="1"/>
</dbReference>
<dbReference type="SUPFAM" id="SSF53335">
    <property type="entry name" value="S-adenosyl-L-methionine-dependent methyltransferases"/>
    <property type="match status" value="1"/>
</dbReference>
<keyword evidence="6 7" id="KW-0949">S-adenosyl-L-methionine</keyword>
<dbReference type="RefSeq" id="WP_205159386.1">
    <property type="nucleotide sequence ID" value="NZ_JAFEUM010000007.1"/>
</dbReference>
<dbReference type="InterPro" id="IPR029063">
    <property type="entry name" value="SAM-dependent_MTases_sf"/>
</dbReference>
<dbReference type="Gene3D" id="3.40.50.150">
    <property type="entry name" value="Vaccinia Virus protein VP39"/>
    <property type="match status" value="1"/>
</dbReference>
<dbReference type="HAMAP" id="MF_00090">
    <property type="entry name" value="PIMT"/>
    <property type="match status" value="1"/>
</dbReference>